<feature type="non-terminal residue" evidence="1">
    <location>
        <position position="1"/>
    </location>
</feature>
<accession>A0A6A4LSI2</accession>
<dbReference type="Proteomes" id="UP000428333">
    <property type="component" value="Linkage Group LG06"/>
</dbReference>
<name>A0A6A4LSI2_9ERIC</name>
<sequence length="73" mass="8306">MRIVALSKDMIAWFHQDLSLHRGDSQADLCMLDQVISLFLRSNHKKPEQSNGCSGEFVPEEPYGYLTSPCCNF</sequence>
<evidence type="ECO:0000313" key="1">
    <source>
        <dbReference type="EMBL" id="KAE9457477.1"/>
    </source>
</evidence>
<gene>
    <name evidence="1" type="ORF">C3L33_10629</name>
</gene>
<proteinExistence type="predicted"/>
<comment type="caution">
    <text evidence="1">The sequence shown here is derived from an EMBL/GenBank/DDBJ whole genome shotgun (WGS) entry which is preliminary data.</text>
</comment>
<dbReference type="AlphaFoldDB" id="A0A6A4LSI2"/>
<reference evidence="1 2" key="1">
    <citation type="journal article" date="2019" name="Genome Biol. Evol.">
        <title>The Rhododendron genome and chromosomal organization provide insight into shared whole-genome duplications across the heath family (Ericaceae).</title>
        <authorList>
            <person name="Soza V.L."/>
            <person name="Lindsley D."/>
            <person name="Waalkes A."/>
            <person name="Ramage E."/>
            <person name="Patwardhan R.P."/>
            <person name="Burton J.N."/>
            <person name="Adey A."/>
            <person name="Kumar A."/>
            <person name="Qiu R."/>
            <person name="Shendure J."/>
            <person name="Hall B."/>
        </authorList>
    </citation>
    <scope>NUCLEOTIDE SEQUENCE [LARGE SCALE GENOMIC DNA]</scope>
    <source>
        <strain evidence="1">RSF 1966-606</strain>
    </source>
</reference>
<keyword evidence="2" id="KW-1185">Reference proteome</keyword>
<protein>
    <submittedName>
        <fullName evidence="1">Uncharacterized protein</fullName>
    </submittedName>
</protein>
<organism evidence="1 2">
    <name type="scientific">Rhododendron williamsianum</name>
    <dbReference type="NCBI Taxonomy" id="262921"/>
    <lineage>
        <taxon>Eukaryota</taxon>
        <taxon>Viridiplantae</taxon>
        <taxon>Streptophyta</taxon>
        <taxon>Embryophyta</taxon>
        <taxon>Tracheophyta</taxon>
        <taxon>Spermatophyta</taxon>
        <taxon>Magnoliopsida</taxon>
        <taxon>eudicotyledons</taxon>
        <taxon>Gunneridae</taxon>
        <taxon>Pentapetalae</taxon>
        <taxon>asterids</taxon>
        <taxon>Ericales</taxon>
        <taxon>Ericaceae</taxon>
        <taxon>Ericoideae</taxon>
        <taxon>Rhodoreae</taxon>
        <taxon>Rhododendron</taxon>
    </lineage>
</organism>
<evidence type="ECO:0000313" key="2">
    <source>
        <dbReference type="Proteomes" id="UP000428333"/>
    </source>
</evidence>
<dbReference type="EMBL" id="QEFC01001496">
    <property type="protein sequence ID" value="KAE9457477.1"/>
    <property type="molecule type" value="Genomic_DNA"/>
</dbReference>